<evidence type="ECO:0000256" key="1">
    <source>
        <dbReference type="ARBA" id="ARBA00000830"/>
    </source>
</evidence>
<evidence type="ECO:0000313" key="11">
    <source>
        <dbReference type="Proteomes" id="UP000003226"/>
    </source>
</evidence>
<dbReference type="Pfam" id="PF13419">
    <property type="entry name" value="HAD_2"/>
    <property type="match status" value="1"/>
</dbReference>
<dbReference type="GO" id="GO:0008967">
    <property type="term" value="F:phosphoglycolate phosphatase activity"/>
    <property type="evidence" value="ECO:0007669"/>
    <property type="project" value="UniProtKB-EC"/>
</dbReference>
<comment type="caution">
    <text evidence="10">The sequence shown here is derived from an EMBL/GenBank/DDBJ whole genome shotgun (WGS) entry which is preliminary data.</text>
</comment>
<gene>
    <name evidence="10" type="ORF">UU7_01672</name>
</gene>
<dbReference type="Proteomes" id="UP000003226">
    <property type="component" value="Unassembled WGS sequence"/>
</dbReference>
<dbReference type="InterPro" id="IPR037512">
    <property type="entry name" value="PGPase_prok"/>
</dbReference>
<dbReference type="InterPro" id="IPR041492">
    <property type="entry name" value="HAD_2"/>
</dbReference>
<keyword evidence="7" id="KW-0378">Hydrolase</keyword>
<evidence type="ECO:0000256" key="9">
    <source>
        <dbReference type="ARBA" id="ARBA00023277"/>
    </source>
</evidence>
<comment type="catalytic activity">
    <reaction evidence="1">
        <text>2-phosphoglycolate + H2O = glycolate + phosphate</text>
        <dbReference type="Rhea" id="RHEA:14369"/>
        <dbReference type="ChEBI" id="CHEBI:15377"/>
        <dbReference type="ChEBI" id="CHEBI:29805"/>
        <dbReference type="ChEBI" id="CHEBI:43474"/>
        <dbReference type="ChEBI" id="CHEBI:58033"/>
        <dbReference type="EC" id="3.1.3.18"/>
    </reaction>
</comment>
<proteinExistence type="inferred from homology"/>
<evidence type="ECO:0000256" key="6">
    <source>
        <dbReference type="ARBA" id="ARBA00022723"/>
    </source>
</evidence>
<dbReference type="GO" id="GO:0005975">
    <property type="term" value="P:carbohydrate metabolic process"/>
    <property type="evidence" value="ECO:0007669"/>
    <property type="project" value="InterPro"/>
</dbReference>
<dbReference type="NCBIfam" id="TIGR01549">
    <property type="entry name" value="HAD-SF-IA-v1"/>
    <property type="match status" value="1"/>
</dbReference>
<dbReference type="InterPro" id="IPR023198">
    <property type="entry name" value="PGP-like_dom2"/>
</dbReference>
<dbReference type="InterPro" id="IPR036412">
    <property type="entry name" value="HAD-like_sf"/>
</dbReference>
<keyword evidence="8" id="KW-0460">Magnesium</keyword>
<evidence type="ECO:0000256" key="3">
    <source>
        <dbReference type="ARBA" id="ARBA00004818"/>
    </source>
</evidence>
<dbReference type="NCBIfam" id="TIGR01449">
    <property type="entry name" value="PGP_bact"/>
    <property type="match status" value="1"/>
</dbReference>
<dbReference type="AlphaFoldDB" id="I4W5T8"/>
<organism evidence="10 11">
    <name type="scientific">Rhodanobacter spathiphylli B39</name>
    <dbReference type="NCBI Taxonomy" id="1163407"/>
    <lineage>
        <taxon>Bacteria</taxon>
        <taxon>Pseudomonadati</taxon>
        <taxon>Pseudomonadota</taxon>
        <taxon>Gammaproteobacteria</taxon>
        <taxon>Lysobacterales</taxon>
        <taxon>Rhodanobacteraceae</taxon>
        <taxon>Rhodanobacter</taxon>
    </lineage>
</organism>
<keyword evidence="11" id="KW-1185">Reference proteome</keyword>
<dbReference type="PANTHER" id="PTHR43434">
    <property type="entry name" value="PHOSPHOGLYCOLATE PHOSPHATASE"/>
    <property type="match status" value="1"/>
</dbReference>
<evidence type="ECO:0000256" key="4">
    <source>
        <dbReference type="ARBA" id="ARBA00006171"/>
    </source>
</evidence>
<dbReference type="InterPro" id="IPR023214">
    <property type="entry name" value="HAD_sf"/>
</dbReference>
<dbReference type="Gene3D" id="3.40.50.1000">
    <property type="entry name" value="HAD superfamily/HAD-like"/>
    <property type="match status" value="1"/>
</dbReference>
<accession>I4W5T8</accession>
<reference evidence="10 11" key="1">
    <citation type="journal article" date="2012" name="J. Bacteriol.">
        <title>Genome sequences for six rhodanobacter strains, isolated from soils and the terrestrial subsurface, with variable denitrification capabilities.</title>
        <authorList>
            <person name="Kostka J.E."/>
            <person name="Green S.J."/>
            <person name="Rishishwar L."/>
            <person name="Prakash O."/>
            <person name="Katz L.S."/>
            <person name="Marino-Ramirez L."/>
            <person name="Jordan I.K."/>
            <person name="Munk C."/>
            <person name="Ivanova N."/>
            <person name="Mikhailova N."/>
            <person name="Watson D.B."/>
            <person name="Brown S.D."/>
            <person name="Palumbo A.V."/>
            <person name="Brooks S.C."/>
        </authorList>
    </citation>
    <scope>NUCLEOTIDE SEQUENCE [LARGE SCALE GENOMIC DNA]</scope>
    <source>
        <strain evidence="10 11">B39</strain>
    </source>
</reference>
<dbReference type="PANTHER" id="PTHR43434:SF23">
    <property type="entry name" value="PHOSPHOGLYCOLATE PHOSPHATASE"/>
    <property type="match status" value="1"/>
</dbReference>
<dbReference type="InterPro" id="IPR006439">
    <property type="entry name" value="HAD-SF_hydro_IA"/>
</dbReference>
<evidence type="ECO:0000256" key="8">
    <source>
        <dbReference type="ARBA" id="ARBA00022842"/>
    </source>
</evidence>
<dbReference type="Gene3D" id="1.10.150.240">
    <property type="entry name" value="Putative phosphatase, domain 2"/>
    <property type="match status" value="1"/>
</dbReference>
<dbReference type="SFLD" id="SFLDG01129">
    <property type="entry name" value="C1.5:_HAD__Beta-PGM__Phosphata"/>
    <property type="match status" value="1"/>
</dbReference>
<keyword evidence="9" id="KW-0119">Carbohydrate metabolism</keyword>
<comment type="similarity">
    <text evidence="4">Belongs to the HAD-like hydrolase superfamily. CbbY/CbbZ/Gph/YieH family.</text>
</comment>
<evidence type="ECO:0000256" key="2">
    <source>
        <dbReference type="ARBA" id="ARBA00001946"/>
    </source>
</evidence>
<dbReference type="NCBIfam" id="TIGR01509">
    <property type="entry name" value="HAD-SF-IA-v3"/>
    <property type="match status" value="1"/>
</dbReference>
<evidence type="ECO:0000313" key="10">
    <source>
        <dbReference type="EMBL" id="EIL94829.1"/>
    </source>
</evidence>
<dbReference type="GO" id="GO:0046872">
    <property type="term" value="F:metal ion binding"/>
    <property type="evidence" value="ECO:0007669"/>
    <property type="project" value="UniProtKB-KW"/>
</dbReference>
<evidence type="ECO:0000256" key="7">
    <source>
        <dbReference type="ARBA" id="ARBA00022801"/>
    </source>
</evidence>
<dbReference type="InterPro" id="IPR050155">
    <property type="entry name" value="HAD-like_hydrolase_sf"/>
</dbReference>
<dbReference type="SFLD" id="SFLDS00003">
    <property type="entry name" value="Haloacid_Dehalogenase"/>
    <property type="match status" value="1"/>
</dbReference>
<dbReference type="PATRIC" id="fig|1163407.3.peg.329"/>
<dbReference type="EMBL" id="AJXT01000004">
    <property type="protein sequence ID" value="EIL94829.1"/>
    <property type="molecule type" value="Genomic_DNA"/>
</dbReference>
<comment type="pathway">
    <text evidence="3">Organic acid metabolism; glycolate biosynthesis; glycolate from 2-phosphoglycolate: step 1/1.</text>
</comment>
<dbReference type="eggNOG" id="COG0546">
    <property type="taxonomic scope" value="Bacteria"/>
</dbReference>
<dbReference type="SFLD" id="SFLDG01135">
    <property type="entry name" value="C1.5.6:_HAD__Beta-PGM__Phospha"/>
    <property type="match status" value="1"/>
</dbReference>
<comment type="cofactor">
    <cofactor evidence="2">
        <name>Mg(2+)</name>
        <dbReference type="ChEBI" id="CHEBI:18420"/>
    </cofactor>
</comment>
<protein>
    <recommendedName>
        <fullName evidence="5">phosphoglycolate phosphatase</fullName>
        <ecNumber evidence="5">3.1.3.18</ecNumber>
    </recommendedName>
</protein>
<evidence type="ECO:0000256" key="5">
    <source>
        <dbReference type="ARBA" id="ARBA00013078"/>
    </source>
</evidence>
<dbReference type="EC" id="3.1.3.18" evidence="5"/>
<name>I4W5T8_9GAMM</name>
<dbReference type="GO" id="GO:0005829">
    <property type="term" value="C:cytosol"/>
    <property type="evidence" value="ECO:0007669"/>
    <property type="project" value="TreeGrafter"/>
</dbReference>
<dbReference type="FunFam" id="3.40.50.1000:FF:000022">
    <property type="entry name" value="Phosphoglycolate phosphatase"/>
    <property type="match status" value="1"/>
</dbReference>
<dbReference type="GO" id="GO:0006281">
    <property type="term" value="P:DNA repair"/>
    <property type="evidence" value="ECO:0007669"/>
    <property type="project" value="TreeGrafter"/>
</dbReference>
<dbReference type="SUPFAM" id="SSF56784">
    <property type="entry name" value="HAD-like"/>
    <property type="match status" value="1"/>
</dbReference>
<keyword evidence="6" id="KW-0479">Metal-binding</keyword>
<sequence length="233" mass="24963">MRTQAGMSRPLPEDVQGVLFDLDGTLLDSAPDLYAALLAQCTEEGAAPPPYAPVREVVSRGARAVLRCAFAERGEDGVLALVPRYLELYRQVMARQTRAFEGVDDLLARIEERGLRWGIVTNKAAFLTDELVRRIGWNERASAVISGDTLPVKKPDPAPVLLACERAGLTPARCLFVGDDQRDIAAGAAAGLYTVAVSWGYLDGGDPHGWGADAVLDHPAELAALLQLESSVA</sequence>
<dbReference type="STRING" id="1163407.UU7_01672"/>